<evidence type="ECO:0000256" key="1">
    <source>
        <dbReference type="SAM" id="Phobius"/>
    </source>
</evidence>
<sequence length="176" mass="17443">MSISPSRVAVRIRGWSCGLLTAALAVAAHGTGAGTPPTGASAIQLIVLAATVGAAAAAVPRAGELRILIALLAAGQLLGHLILSAGHDHALGAAPSAWVMLAAHVIAVGVGAVLIVTGERLCRAASHVARTVARARFAPVAATTVTAVRRAEQPLRSALLLAASVSHRGPPVGAVR</sequence>
<gene>
    <name evidence="2" type="ORF">MPUL_25390</name>
</gene>
<dbReference type="EMBL" id="AP022599">
    <property type="protein sequence ID" value="BBY81381.1"/>
    <property type="molecule type" value="Genomic_DNA"/>
</dbReference>
<reference evidence="2 3" key="1">
    <citation type="journal article" date="2019" name="Emerg. Microbes Infect.">
        <title>Comprehensive subspecies identification of 175 nontuberculous mycobacteria species based on 7547 genomic profiles.</title>
        <authorList>
            <person name="Matsumoto Y."/>
            <person name="Kinjo T."/>
            <person name="Motooka D."/>
            <person name="Nabeya D."/>
            <person name="Jung N."/>
            <person name="Uechi K."/>
            <person name="Horii T."/>
            <person name="Iida T."/>
            <person name="Fujita J."/>
            <person name="Nakamura S."/>
        </authorList>
    </citation>
    <scope>NUCLEOTIDE SEQUENCE [LARGE SCALE GENOMIC DNA]</scope>
    <source>
        <strain evidence="2 3">JCM 6370</strain>
    </source>
</reference>
<feature type="transmembrane region" description="Helical" evidence="1">
    <location>
        <begin position="97"/>
        <end position="116"/>
    </location>
</feature>
<organism evidence="2 3">
    <name type="scientific">Mycolicibacterium pulveris</name>
    <name type="common">Mycobacterium pulveris</name>
    <dbReference type="NCBI Taxonomy" id="36813"/>
    <lineage>
        <taxon>Bacteria</taxon>
        <taxon>Bacillati</taxon>
        <taxon>Actinomycetota</taxon>
        <taxon>Actinomycetes</taxon>
        <taxon>Mycobacteriales</taxon>
        <taxon>Mycobacteriaceae</taxon>
        <taxon>Mycolicibacterium</taxon>
    </lineage>
</organism>
<keyword evidence="1" id="KW-0472">Membrane</keyword>
<dbReference type="RefSeq" id="WP_179962065.1">
    <property type="nucleotide sequence ID" value="NZ_AP022599.1"/>
</dbReference>
<evidence type="ECO:0000313" key="3">
    <source>
        <dbReference type="Proteomes" id="UP000467252"/>
    </source>
</evidence>
<evidence type="ECO:0000313" key="2">
    <source>
        <dbReference type="EMBL" id="BBY81381.1"/>
    </source>
</evidence>
<dbReference type="Proteomes" id="UP000467252">
    <property type="component" value="Chromosome"/>
</dbReference>
<feature type="transmembrane region" description="Helical" evidence="1">
    <location>
        <begin position="43"/>
        <end position="60"/>
    </location>
</feature>
<name>A0A7I7UKI7_MYCPV</name>
<feature type="transmembrane region" description="Helical" evidence="1">
    <location>
        <begin position="67"/>
        <end position="85"/>
    </location>
</feature>
<keyword evidence="1" id="KW-1133">Transmembrane helix</keyword>
<proteinExistence type="predicted"/>
<keyword evidence="1" id="KW-0812">Transmembrane</keyword>
<accession>A0A7I7UKI7</accession>
<keyword evidence="3" id="KW-1185">Reference proteome</keyword>
<dbReference type="AlphaFoldDB" id="A0A7I7UKI7"/>
<protein>
    <submittedName>
        <fullName evidence="2">Uncharacterized protein</fullName>
    </submittedName>
</protein>